<keyword evidence="4" id="KW-1185">Reference proteome</keyword>
<accession>A0A6B3L8P9</accession>
<dbReference type="GO" id="GO:0020037">
    <property type="term" value="F:heme binding"/>
    <property type="evidence" value="ECO:0007669"/>
    <property type="project" value="InterPro"/>
</dbReference>
<evidence type="ECO:0000259" key="2">
    <source>
        <dbReference type="PROSITE" id="PS50855"/>
    </source>
</evidence>
<evidence type="ECO:0000313" key="3">
    <source>
        <dbReference type="EMBL" id="QQL44634.1"/>
    </source>
</evidence>
<dbReference type="GO" id="GO:0016020">
    <property type="term" value="C:membrane"/>
    <property type="evidence" value="ECO:0007669"/>
    <property type="project" value="InterPro"/>
</dbReference>
<dbReference type="InterPro" id="IPR000883">
    <property type="entry name" value="Cyt_C_Oxase_1"/>
</dbReference>
<dbReference type="SUPFAM" id="SSF81442">
    <property type="entry name" value="Cytochrome c oxidase subunit I-like"/>
    <property type="match status" value="1"/>
</dbReference>
<sequence length="493" mass="54127">MSSSIASDQDLTNLRAQIDRSVRWPVLLFFTSAGFWFLATIILGLMSTWTLLSPDAFGDCPAFKYGRLQSAHTLAMVYGLGFNLAFGVILWMMHRLCRMPMKHSLVPNIAGHLWNIALTIGIFCVFGGIGSGVEWLEFPKQVGPALLVAYIVIALWAFVPFTQRDQPQTFVSLWFLVAALFAFPALFLTANVFIHMAPSAAVVSTAVNYWYIGGVQFLFFLPIAAAAAFYLIPKVSGRPIFSYSLALASFWALILLGGWTGLHRLLGAPLPAWMPAVSGAAGIVILIPALMILVNVHATLGARFRMVNYSATLRFAYASIVALFLAAVLNALGGIPTLSKYAGLTQAVLSTHVAVLLGVFTMAGFGAIYFIVPRLCGCEWPSGRSIRFHFWFTVYSILILVVTLAVGGFWQGNAEFMLYGSWKKIVDAAEPFYIGQLIGWTMLLMANFSFVLNLWVMVFGQGRRAGSPTLLHEVHELDQPMFDDRAKESSSQA</sequence>
<dbReference type="Gene3D" id="1.20.210.10">
    <property type="entry name" value="Cytochrome c oxidase-like, subunit I domain"/>
    <property type="match status" value="1"/>
</dbReference>
<dbReference type="InterPro" id="IPR023616">
    <property type="entry name" value="Cyt_c_oxase-like_su1_dom"/>
</dbReference>
<dbReference type="KEGG" id="soa:G3M56_012195"/>
<dbReference type="GO" id="GO:0004129">
    <property type="term" value="F:cytochrome-c oxidase activity"/>
    <property type="evidence" value="ECO:0007669"/>
    <property type="project" value="InterPro"/>
</dbReference>
<keyword evidence="1" id="KW-0813">Transport</keyword>
<dbReference type="PANTHER" id="PTHR10422">
    <property type="entry name" value="CYTOCHROME C OXIDASE SUBUNIT 1"/>
    <property type="match status" value="1"/>
</dbReference>
<dbReference type="Proteomes" id="UP000475117">
    <property type="component" value="Chromosome"/>
</dbReference>
<dbReference type="Pfam" id="PF00115">
    <property type="entry name" value="COX1"/>
    <property type="match status" value="1"/>
</dbReference>
<dbReference type="RefSeq" id="WP_164364391.1">
    <property type="nucleotide sequence ID" value="NZ_CP066776.1"/>
</dbReference>
<keyword evidence="1" id="KW-0249">Electron transport</keyword>
<dbReference type="EMBL" id="CP066776">
    <property type="protein sequence ID" value="QQL44634.1"/>
    <property type="molecule type" value="Genomic_DNA"/>
</dbReference>
<organism evidence="3 4">
    <name type="scientific">Sulfuriroseicoccus oceanibius</name>
    <dbReference type="NCBI Taxonomy" id="2707525"/>
    <lineage>
        <taxon>Bacteria</taxon>
        <taxon>Pseudomonadati</taxon>
        <taxon>Verrucomicrobiota</taxon>
        <taxon>Verrucomicrobiia</taxon>
        <taxon>Verrucomicrobiales</taxon>
        <taxon>Verrucomicrobiaceae</taxon>
        <taxon>Sulfuriroseicoccus</taxon>
    </lineage>
</organism>
<dbReference type="AlphaFoldDB" id="A0A6B3L8P9"/>
<proteinExistence type="predicted"/>
<dbReference type="GO" id="GO:0009060">
    <property type="term" value="P:aerobic respiration"/>
    <property type="evidence" value="ECO:0007669"/>
    <property type="project" value="InterPro"/>
</dbReference>
<keyword evidence="1" id="KW-0679">Respiratory chain</keyword>
<reference evidence="3 4" key="1">
    <citation type="submission" date="2020-12" db="EMBL/GenBank/DDBJ databases">
        <title>Sulforoseuscoccus oceanibium gen. nov., sp. nov., a representative of the phylum Verrucomicrobia with special cytoplasmic membrane, and proposal of Sulforoseuscoccusaceae fam. nov.</title>
        <authorList>
            <person name="Xi F."/>
        </authorList>
    </citation>
    <scope>NUCLEOTIDE SEQUENCE [LARGE SCALE GENOMIC DNA]</scope>
    <source>
        <strain evidence="3 4">T37</strain>
    </source>
</reference>
<evidence type="ECO:0000313" key="4">
    <source>
        <dbReference type="Proteomes" id="UP000475117"/>
    </source>
</evidence>
<evidence type="ECO:0000256" key="1">
    <source>
        <dbReference type="ARBA" id="ARBA00022660"/>
    </source>
</evidence>
<dbReference type="PROSITE" id="PS50855">
    <property type="entry name" value="COX1"/>
    <property type="match status" value="1"/>
</dbReference>
<name>A0A6B3L8P9_9BACT</name>
<gene>
    <name evidence="3" type="ORF">G3M56_012195</name>
</gene>
<feature type="domain" description="Cytochrome oxidase subunit I profile" evidence="2">
    <location>
        <begin position="209"/>
        <end position="409"/>
    </location>
</feature>
<protein>
    <submittedName>
        <fullName evidence="3">Cbb3-type cytochrome c oxidase subunit I</fullName>
    </submittedName>
</protein>
<dbReference type="InterPro" id="IPR036927">
    <property type="entry name" value="Cyt_c_oxase-like_su1_sf"/>
</dbReference>